<feature type="region of interest" description="Disordered" evidence="1">
    <location>
        <begin position="1"/>
        <end position="27"/>
    </location>
</feature>
<comment type="caution">
    <text evidence="2">The sequence shown here is derived from an EMBL/GenBank/DDBJ whole genome shotgun (WGS) entry which is preliminary data.</text>
</comment>
<evidence type="ECO:0000313" key="3">
    <source>
        <dbReference type="Proteomes" id="UP001151760"/>
    </source>
</evidence>
<name>A0ABQ5G678_9ASTR</name>
<feature type="compositionally biased region" description="Low complexity" evidence="1">
    <location>
        <begin position="1"/>
        <end position="15"/>
    </location>
</feature>
<protein>
    <recommendedName>
        <fullName evidence="4">Retrotransposon gag domain-containing protein</fullName>
    </recommendedName>
</protein>
<reference evidence="2" key="2">
    <citation type="submission" date="2022-01" db="EMBL/GenBank/DDBJ databases">
        <authorList>
            <person name="Yamashiro T."/>
            <person name="Shiraishi A."/>
            <person name="Satake H."/>
            <person name="Nakayama K."/>
        </authorList>
    </citation>
    <scope>NUCLEOTIDE SEQUENCE</scope>
</reference>
<sequence>MTPSSLPSTSSALASTKHTTDHHAVRRTPVTSTSSYYKIFEANIIKLPVHLDADKLNYSNWSELFKDHLEGFKAKPKTSRDEWEILEKIFTDNKRSKTAELVGELRGLDIGDLTVDAYFRFMDSSHSSARSVVSHNSVSSDVAVGSSVPSGTVLNAFAEEIVAYEKDSNETHVVKRAVSTGLPSLLHRASD</sequence>
<evidence type="ECO:0000256" key="1">
    <source>
        <dbReference type="SAM" id="MobiDB-lite"/>
    </source>
</evidence>
<proteinExistence type="predicted"/>
<evidence type="ECO:0008006" key="4">
    <source>
        <dbReference type="Google" id="ProtNLM"/>
    </source>
</evidence>
<reference evidence="2" key="1">
    <citation type="journal article" date="2022" name="Int. J. Mol. Sci.">
        <title>Draft Genome of Tanacetum Coccineum: Genomic Comparison of Closely Related Tanacetum-Family Plants.</title>
        <authorList>
            <person name="Yamashiro T."/>
            <person name="Shiraishi A."/>
            <person name="Nakayama K."/>
            <person name="Satake H."/>
        </authorList>
    </citation>
    <scope>NUCLEOTIDE SEQUENCE</scope>
</reference>
<accession>A0ABQ5G678</accession>
<dbReference type="EMBL" id="BQNB010018135">
    <property type="protein sequence ID" value="GJT71046.1"/>
    <property type="molecule type" value="Genomic_DNA"/>
</dbReference>
<dbReference type="Proteomes" id="UP001151760">
    <property type="component" value="Unassembled WGS sequence"/>
</dbReference>
<gene>
    <name evidence="2" type="ORF">Tco_1030332</name>
</gene>
<keyword evidence="3" id="KW-1185">Reference proteome</keyword>
<evidence type="ECO:0000313" key="2">
    <source>
        <dbReference type="EMBL" id="GJT71046.1"/>
    </source>
</evidence>
<organism evidence="2 3">
    <name type="scientific">Tanacetum coccineum</name>
    <dbReference type="NCBI Taxonomy" id="301880"/>
    <lineage>
        <taxon>Eukaryota</taxon>
        <taxon>Viridiplantae</taxon>
        <taxon>Streptophyta</taxon>
        <taxon>Embryophyta</taxon>
        <taxon>Tracheophyta</taxon>
        <taxon>Spermatophyta</taxon>
        <taxon>Magnoliopsida</taxon>
        <taxon>eudicotyledons</taxon>
        <taxon>Gunneridae</taxon>
        <taxon>Pentapetalae</taxon>
        <taxon>asterids</taxon>
        <taxon>campanulids</taxon>
        <taxon>Asterales</taxon>
        <taxon>Asteraceae</taxon>
        <taxon>Asteroideae</taxon>
        <taxon>Anthemideae</taxon>
        <taxon>Anthemidinae</taxon>
        <taxon>Tanacetum</taxon>
    </lineage>
</organism>